<feature type="transmembrane region" description="Helical" evidence="1">
    <location>
        <begin position="12"/>
        <end position="27"/>
    </location>
</feature>
<evidence type="ECO:0000313" key="4">
    <source>
        <dbReference type="Proteomes" id="UP000782312"/>
    </source>
</evidence>
<keyword evidence="1" id="KW-1133">Transmembrane helix</keyword>
<dbReference type="Proteomes" id="UP000782312">
    <property type="component" value="Unassembled WGS sequence"/>
</dbReference>
<dbReference type="SUPFAM" id="SSF103481">
    <property type="entry name" value="Multidrug resistance efflux transporter EmrE"/>
    <property type="match status" value="2"/>
</dbReference>
<sequence>MGDLSLPSPEVRALIGSFLFACNQIVVRRLMDRDSAMTVTFWVNGWMGVFAIALSPFVDSYEGRPLFAILMFLGVGMVGQGMARYCSYRSNYEVGVSRTNAMIAASPLGAVVAGIVLLGERPGPVLWLGVGLVVAGMILLTSEGDGRRRAMGRYAFAFMSLVSFAITPYLRKAGLLAMNAPWMGILLSTSMANISLMTSSGFMAKPQRFRWDAAAMWAALPAGALAIGQAINFWTALRDGSLSVIAPLMRTGPIFVLLLSFLFLRGREVITKRVVIATLIVVAGAVLVTSGR</sequence>
<dbReference type="InterPro" id="IPR037185">
    <property type="entry name" value="EmrE-like"/>
</dbReference>
<keyword evidence="1" id="KW-0812">Transmembrane</keyword>
<dbReference type="EMBL" id="JACPUR010000023">
    <property type="protein sequence ID" value="MBI3128047.1"/>
    <property type="molecule type" value="Genomic_DNA"/>
</dbReference>
<dbReference type="InterPro" id="IPR000620">
    <property type="entry name" value="EamA_dom"/>
</dbReference>
<dbReference type="Gene3D" id="1.10.3730.20">
    <property type="match status" value="1"/>
</dbReference>
<feature type="transmembrane region" description="Helical" evidence="1">
    <location>
        <begin position="274"/>
        <end position="291"/>
    </location>
</feature>
<feature type="transmembrane region" description="Helical" evidence="1">
    <location>
        <begin position="214"/>
        <end position="234"/>
    </location>
</feature>
<dbReference type="Pfam" id="PF00892">
    <property type="entry name" value="EamA"/>
    <property type="match status" value="2"/>
</dbReference>
<evidence type="ECO:0000313" key="3">
    <source>
        <dbReference type="EMBL" id="MBI3128047.1"/>
    </source>
</evidence>
<keyword evidence="1" id="KW-0472">Membrane</keyword>
<proteinExistence type="predicted"/>
<feature type="transmembrane region" description="Helical" evidence="1">
    <location>
        <begin position="240"/>
        <end position="262"/>
    </location>
</feature>
<feature type="domain" description="EamA" evidence="2">
    <location>
        <begin position="13"/>
        <end position="141"/>
    </location>
</feature>
<feature type="domain" description="EamA" evidence="2">
    <location>
        <begin position="155"/>
        <end position="289"/>
    </location>
</feature>
<dbReference type="PANTHER" id="PTHR22911">
    <property type="entry name" value="ACYL-MALONYL CONDENSING ENZYME-RELATED"/>
    <property type="match status" value="1"/>
</dbReference>
<evidence type="ECO:0000256" key="1">
    <source>
        <dbReference type="SAM" id="Phobius"/>
    </source>
</evidence>
<dbReference type="AlphaFoldDB" id="A0A932HZB1"/>
<name>A0A932HZB1_UNCTE</name>
<organism evidence="3 4">
    <name type="scientific">Tectimicrobiota bacterium</name>
    <dbReference type="NCBI Taxonomy" id="2528274"/>
    <lineage>
        <taxon>Bacteria</taxon>
        <taxon>Pseudomonadati</taxon>
        <taxon>Nitrospinota/Tectimicrobiota group</taxon>
        <taxon>Candidatus Tectimicrobiota</taxon>
    </lineage>
</organism>
<dbReference type="GO" id="GO:0016020">
    <property type="term" value="C:membrane"/>
    <property type="evidence" value="ECO:0007669"/>
    <property type="project" value="InterPro"/>
</dbReference>
<feature type="transmembrane region" description="Helical" evidence="1">
    <location>
        <begin position="99"/>
        <end position="119"/>
    </location>
</feature>
<comment type="caution">
    <text evidence="3">The sequence shown here is derived from an EMBL/GenBank/DDBJ whole genome shotgun (WGS) entry which is preliminary data.</text>
</comment>
<feature type="transmembrane region" description="Helical" evidence="1">
    <location>
        <begin position="182"/>
        <end position="202"/>
    </location>
</feature>
<dbReference type="PANTHER" id="PTHR22911:SF137">
    <property type="entry name" value="SOLUTE CARRIER FAMILY 35 MEMBER G2-RELATED"/>
    <property type="match status" value="1"/>
</dbReference>
<gene>
    <name evidence="3" type="ORF">HYZ11_10625</name>
</gene>
<feature type="transmembrane region" description="Helical" evidence="1">
    <location>
        <begin position="125"/>
        <end position="142"/>
    </location>
</feature>
<feature type="transmembrane region" description="Helical" evidence="1">
    <location>
        <begin position="39"/>
        <end position="58"/>
    </location>
</feature>
<evidence type="ECO:0000259" key="2">
    <source>
        <dbReference type="Pfam" id="PF00892"/>
    </source>
</evidence>
<reference evidence="3" key="1">
    <citation type="submission" date="2020-07" db="EMBL/GenBank/DDBJ databases">
        <title>Huge and variable diversity of episymbiotic CPR bacteria and DPANN archaea in groundwater ecosystems.</title>
        <authorList>
            <person name="He C.Y."/>
            <person name="Keren R."/>
            <person name="Whittaker M."/>
            <person name="Farag I.F."/>
            <person name="Doudna J."/>
            <person name="Cate J.H.D."/>
            <person name="Banfield J.F."/>
        </authorList>
    </citation>
    <scope>NUCLEOTIDE SEQUENCE</scope>
    <source>
        <strain evidence="3">NC_groundwater_763_Ag_S-0.2um_68_21</strain>
    </source>
</reference>
<feature type="transmembrane region" description="Helical" evidence="1">
    <location>
        <begin position="154"/>
        <end position="170"/>
    </location>
</feature>
<protein>
    <submittedName>
        <fullName evidence="3">DMT family transporter</fullName>
    </submittedName>
</protein>
<feature type="transmembrane region" description="Helical" evidence="1">
    <location>
        <begin position="64"/>
        <end position="87"/>
    </location>
</feature>
<accession>A0A932HZB1</accession>